<evidence type="ECO:0000313" key="3">
    <source>
        <dbReference type="Proteomes" id="UP000039324"/>
    </source>
</evidence>
<reference evidence="1 3" key="1">
    <citation type="submission" date="2015-02" db="EMBL/GenBank/DDBJ databases">
        <authorList>
            <person name="Chooi Y.-H."/>
        </authorList>
    </citation>
    <scope>NUCLEOTIDE SEQUENCE [LARGE SCALE GENOMIC DNA]</scope>
    <source>
        <strain evidence="1">E3</strain>
    </source>
</reference>
<evidence type="ECO:0000313" key="2">
    <source>
        <dbReference type="EMBL" id="SPQ98625.1"/>
    </source>
</evidence>
<dbReference type="AlphaFoldDB" id="A0A0G4IUQ2"/>
<sequence>MGRVPRLALLALDTAVGAAAGAVIGAAVRFAIDWGDGLQAMVDAASMHPIVRERLGAPLRASMFWEGTHDDDGAWATIPVSGSRPRARGAIRGRSIKIDGTWHVVELSAQVPGEHSLVDLADDGSAYTAKYK</sequence>
<dbReference type="Proteomes" id="UP000290189">
    <property type="component" value="Unassembled WGS sequence"/>
</dbReference>
<accession>A0A0G4IUQ2</accession>
<geneLocation type="mitochondrion" evidence="2"/>
<keyword evidence="3" id="KW-1185">Reference proteome</keyword>
<name>A0A0G4IUQ2_PLABS</name>
<gene>
    <name evidence="1" type="ORF">PBRA_007187</name>
    <name evidence="2" type="ORF">PLBR_LOCUS5840</name>
</gene>
<dbReference type="Proteomes" id="UP000039324">
    <property type="component" value="Unassembled WGS sequence"/>
</dbReference>
<evidence type="ECO:0000313" key="1">
    <source>
        <dbReference type="EMBL" id="CEO99073.1"/>
    </source>
</evidence>
<reference evidence="2 4" key="2">
    <citation type="submission" date="2018-03" db="EMBL/GenBank/DDBJ databases">
        <authorList>
            <person name="Fogelqvist J."/>
        </authorList>
    </citation>
    <scope>NUCLEOTIDE SEQUENCE [LARGE SCALE GENOMIC DNA]</scope>
</reference>
<proteinExistence type="predicted"/>
<dbReference type="EMBL" id="OVEO01000010">
    <property type="protein sequence ID" value="SPQ98625.1"/>
    <property type="molecule type" value="Genomic_DNA"/>
</dbReference>
<evidence type="ECO:0000313" key="4">
    <source>
        <dbReference type="Proteomes" id="UP000290189"/>
    </source>
</evidence>
<organism evidence="1 3">
    <name type="scientific">Plasmodiophora brassicae</name>
    <name type="common">Clubroot disease agent</name>
    <dbReference type="NCBI Taxonomy" id="37360"/>
    <lineage>
        <taxon>Eukaryota</taxon>
        <taxon>Sar</taxon>
        <taxon>Rhizaria</taxon>
        <taxon>Endomyxa</taxon>
        <taxon>Phytomyxea</taxon>
        <taxon>Plasmodiophorida</taxon>
        <taxon>Plasmodiophoridae</taxon>
        <taxon>Plasmodiophora</taxon>
    </lineage>
</organism>
<protein>
    <submittedName>
        <fullName evidence="1">Uncharacterized protein</fullName>
    </submittedName>
</protein>
<dbReference type="EMBL" id="CDSF01000089">
    <property type="protein sequence ID" value="CEO99073.1"/>
    <property type="molecule type" value="Genomic_DNA"/>
</dbReference>
<keyword evidence="2" id="KW-0496">Mitochondrion</keyword>